<dbReference type="AlphaFoldDB" id="A0A428ZTU8"/>
<protein>
    <submittedName>
        <fullName evidence="2">Uncharacterized protein</fullName>
    </submittedName>
</protein>
<dbReference type="EMBL" id="QHKI01000001">
    <property type="protein sequence ID" value="RSM91468.1"/>
    <property type="molecule type" value="Genomic_DNA"/>
</dbReference>
<reference evidence="2 3" key="1">
    <citation type="submission" date="2018-05" db="EMBL/GenBank/DDBJ databases">
        <title>Evolution of GPA BGCs.</title>
        <authorList>
            <person name="Waglechner N."/>
            <person name="Wright G.D."/>
        </authorList>
    </citation>
    <scope>NUCLEOTIDE SEQUENCE [LARGE SCALE GENOMIC DNA]</scope>
    <source>
        <strain evidence="2 3">A82846</strain>
    </source>
</reference>
<evidence type="ECO:0000313" key="3">
    <source>
        <dbReference type="Proteomes" id="UP000287547"/>
    </source>
</evidence>
<evidence type="ECO:0000313" key="2">
    <source>
        <dbReference type="EMBL" id="RSM91468.1"/>
    </source>
</evidence>
<accession>A0A428ZTU8</accession>
<sequence length="121" mass="12872">MTAAHAEAARICWLWNERDDHQHHSHRRMHTFTTERLVGTPPRSLAHAAAYPEIVALTSLSPQTIGAAWPAPRTTPNATTSGSRSAAASASPTGPATATTQCRDGSGNSANYRSAPAIEWS</sequence>
<feature type="compositionally biased region" description="Polar residues" evidence="1">
    <location>
        <begin position="101"/>
        <end position="112"/>
    </location>
</feature>
<comment type="caution">
    <text evidence="2">The sequence shown here is derived from an EMBL/GenBank/DDBJ whole genome shotgun (WGS) entry which is preliminary data.</text>
</comment>
<organism evidence="2 3">
    <name type="scientific">Kibdelosporangium aridum</name>
    <dbReference type="NCBI Taxonomy" id="2030"/>
    <lineage>
        <taxon>Bacteria</taxon>
        <taxon>Bacillati</taxon>
        <taxon>Actinomycetota</taxon>
        <taxon>Actinomycetes</taxon>
        <taxon>Pseudonocardiales</taxon>
        <taxon>Pseudonocardiaceae</taxon>
        <taxon>Kibdelosporangium</taxon>
    </lineage>
</organism>
<feature type="region of interest" description="Disordered" evidence="1">
    <location>
        <begin position="66"/>
        <end position="121"/>
    </location>
</feature>
<gene>
    <name evidence="2" type="ORF">DMH04_00200</name>
</gene>
<evidence type="ECO:0000256" key="1">
    <source>
        <dbReference type="SAM" id="MobiDB-lite"/>
    </source>
</evidence>
<proteinExistence type="predicted"/>
<feature type="compositionally biased region" description="Low complexity" evidence="1">
    <location>
        <begin position="78"/>
        <end position="100"/>
    </location>
</feature>
<dbReference type="Proteomes" id="UP000287547">
    <property type="component" value="Unassembled WGS sequence"/>
</dbReference>
<name>A0A428ZTU8_KIBAR</name>